<dbReference type="Proteomes" id="UP000023152">
    <property type="component" value="Unassembled WGS sequence"/>
</dbReference>
<feature type="transmembrane region" description="Helical" evidence="2">
    <location>
        <begin position="51"/>
        <end position="70"/>
    </location>
</feature>
<feature type="transmembrane region" description="Helical" evidence="2">
    <location>
        <begin position="235"/>
        <end position="253"/>
    </location>
</feature>
<feature type="compositionally biased region" description="Polar residues" evidence="1">
    <location>
        <begin position="1"/>
        <end position="10"/>
    </location>
</feature>
<keyword evidence="2" id="KW-1133">Transmembrane helix</keyword>
<sequence>MTTELASTSEDIAKVPEEGRNRNQSEMSHAKTEGEMSRDEKFGTYCCLGRYLLIGAVVLILFGINLAFYLDKERNSFTRQHLKNLNLSTCLTFYYCVTYDANTIKVEWVGKKLSLDDNLVYNESVQEWVLLSGYRTDVLNLSLSAMLLLPPFGRVIPKESYFGIIAYCSAVNDSHTPRPTENNSSSWTTNTSNTRYHYSTWQELSQLDLEHWYVLWSSIGSVKAVGRTSKEIKSLFFFLFVLFFKEECIVVYMNSRFFFHKKKKASLTEISVYTIGITDIRDYVNDKFATYYDTTTDGSQAKTQFAIYDFDSKTWHLQSILWFVPNSDSLKLVLTFCFSSFFCAKTYTYIAKKKQKTKWAYIHF</sequence>
<protein>
    <submittedName>
        <fullName evidence="3">Uncharacterized protein</fullName>
    </submittedName>
</protein>
<evidence type="ECO:0000256" key="2">
    <source>
        <dbReference type="SAM" id="Phobius"/>
    </source>
</evidence>
<accession>X6MAR1</accession>
<evidence type="ECO:0000256" key="1">
    <source>
        <dbReference type="SAM" id="MobiDB-lite"/>
    </source>
</evidence>
<organism evidence="3 4">
    <name type="scientific">Reticulomyxa filosa</name>
    <dbReference type="NCBI Taxonomy" id="46433"/>
    <lineage>
        <taxon>Eukaryota</taxon>
        <taxon>Sar</taxon>
        <taxon>Rhizaria</taxon>
        <taxon>Retaria</taxon>
        <taxon>Foraminifera</taxon>
        <taxon>Monothalamids</taxon>
        <taxon>Reticulomyxidae</taxon>
        <taxon>Reticulomyxa</taxon>
    </lineage>
</organism>
<evidence type="ECO:0000313" key="4">
    <source>
        <dbReference type="Proteomes" id="UP000023152"/>
    </source>
</evidence>
<evidence type="ECO:0000313" key="3">
    <source>
        <dbReference type="EMBL" id="ETO10557.1"/>
    </source>
</evidence>
<proteinExistence type="predicted"/>
<dbReference type="AlphaFoldDB" id="X6MAR1"/>
<reference evidence="3 4" key="1">
    <citation type="journal article" date="2013" name="Curr. Biol.">
        <title>The Genome of the Foraminiferan Reticulomyxa filosa.</title>
        <authorList>
            <person name="Glockner G."/>
            <person name="Hulsmann N."/>
            <person name="Schleicher M."/>
            <person name="Noegel A.A."/>
            <person name="Eichinger L."/>
            <person name="Gallinger C."/>
            <person name="Pawlowski J."/>
            <person name="Sierra R."/>
            <person name="Euteneuer U."/>
            <person name="Pillet L."/>
            <person name="Moustafa A."/>
            <person name="Platzer M."/>
            <person name="Groth M."/>
            <person name="Szafranski K."/>
            <person name="Schliwa M."/>
        </authorList>
    </citation>
    <scope>NUCLEOTIDE SEQUENCE [LARGE SCALE GENOMIC DNA]</scope>
</reference>
<feature type="transmembrane region" description="Helical" evidence="2">
    <location>
        <begin position="332"/>
        <end position="350"/>
    </location>
</feature>
<comment type="caution">
    <text evidence="3">The sequence shown here is derived from an EMBL/GenBank/DDBJ whole genome shotgun (WGS) entry which is preliminary data.</text>
</comment>
<gene>
    <name evidence="3" type="ORF">RFI_26812</name>
</gene>
<keyword evidence="2" id="KW-0472">Membrane</keyword>
<feature type="region of interest" description="Disordered" evidence="1">
    <location>
        <begin position="1"/>
        <end position="35"/>
    </location>
</feature>
<feature type="compositionally biased region" description="Basic and acidic residues" evidence="1">
    <location>
        <begin position="11"/>
        <end position="35"/>
    </location>
</feature>
<dbReference type="EMBL" id="ASPP01023392">
    <property type="protein sequence ID" value="ETO10557.1"/>
    <property type="molecule type" value="Genomic_DNA"/>
</dbReference>
<keyword evidence="2" id="KW-0812">Transmembrane</keyword>
<keyword evidence="4" id="KW-1185">Reference proteome</keyword>
<name>X6MAR1_RETFI</name>